<feature type="non-terminal residue" evidence="10">
    <location>
        <position position="1"/>
    </location>
</feature>
<dbReference type="GO" id="GO:0070183">
    <property type="term" value="P:mitochondrial tryptophanyl-tRNA aminoacylation"/>
    <property type="evidence" value="ECO:0007669"/>
    <property type="project" value="TreeGrafter"/>
</dbReference>
<evidence type="ECO:0000256" key="6">
    <source>
        <dbReference type="ARBA" id="ARBA00022917"/>
    </source>
</evidence>
<dbReference type="GO" id="GO:0005524">
    <property type="term" value="F:ATP binding"/>
    <property type="evidence" value="ECO:0007669"/>
    <property type="project" value="UniProtKB-KW"/>
</dbReference>
<keyword evidence="4 9" id="KW-0547">Nucleotide-binding</keyword>
<evidence type="ECO:0000256" key="4">
    <source>
        <dbReference type="ARBA" id="ARBA00022741"/>
    </source>
</evidence>
<dbReference type="GO" id="GO:0016740">
    <property type="term" value="F:transferase activity"/>
    <property type="evidence" value="ECO:0007669"/>
    <property type="project" value="UniProtKB-KW"/>
</dbReference>
<proteinExistence type="inferred from homology"/>
<comment type="similarity">
    <text evidence="1 9">Belongs to the class-I aminoacyl-tRNA synthetase family.</text>
</comment>
<organism evidence="10 11">
    <name type="scientific">Dendrothele bispora (strain CBS 962.96)</name>
    <dbReference type="NCBI Taxonomy" id="1314807"/>
    <lineage>
        <taxon>Eukaryota</taxon>
        <taxon>Fungi</taxon>
        <taxon>Dikarya</taxon>
        <taxon>Basidiomycota</taxon>
        <taxon>Agaricomycotina</taxon>
        <taxon>Agaricomycetes</taxon>
        <taxon>Agaricomycetidae</taxon>
        <taxon>Agaricales</taxon>
        <taxon>Agaricales incertae sedis</taxon>
        <taxon>Dendrothele</taxon>
    </lineage>
</organism>
<dbReference type="Proteomes" id="UP000297245">
    <property type="component" value="Unassembled WGS sequence"/>
</dbReference>
<keyword evidence="3 9" id="KW-0436">Ligase</keyword>
<dbReference type="InterPro" id="IPR002305">
    <property type="entry name" value="aa-tRNA-synth_Ic"/>
</dbReference>
<keyword evidence="6 9" id="KW-0648">Protein biosynthesis</keyword>
<keyword evidence="5 9" id="KW-0067">ATP-binding</keyword>
<evidence type="ECO:0000256" key="8">
    <source>
        <dbReference type="ARBA" id="ARBA00030268"/>
    </source>
</evidence>
<evidence type="ECO:0000256" key="1">
    <source>
        <dbReference type="ARBA" id="ARBA00005594"/>
    </source>
</evidence>
<evidence type="ECO:0000256" key="7">
    <source>
        <dbReference type="ARBA" id="ARBA00023146"/>
    </source>
</evidence>
<evidence type="ECO:0000256" key="9">
    <source>
        <dbReference type="RuleBase" id="RU363036"/>
    </source>
</evidence>
<name>A0A4S8L847_DENBC</name>
<dbReference type="EC" id="6.1.1.2" evidence="2"/>
<dbReference type="InterPro" id="IPR001412">
    <property type="entry name" value="aa-tRNA-synth_I_CS"/>
</dbReference>
<dbReference type="InterPro" id="IPR002306">
    <property type="entry name" value="Trp-tRNA-ligase"/>
</dbReference>
<keyword evidence="10" id="KW-0808">Transferase</keyword>
<dbReference type="PROSITE" id="PS00178">
    <property type="entry name" value="AA_TRNA_LIGASE_I"/>
    <property type="match status" value="1"/>
</dbReference>
<dbReference type="Gene3D" id="3.40.50.620">
    <property type="entry name" value="HUPs"/>
    <property type="match status" value="1"/>
</dbReference>
<gene>
    <name evidence="10" type="ORF">K435DRAFT_927039</name>
</gene>
<dbReference type="PRINTS" id="PR01039">
    <property type="entry name" value="TRNASYNTHTRP"/>
</dbReference>
<accession>A0A4S8L847</accession>
<sequence>RTESVKHVVSSKKRVILSGIQPTGIPHLGNYLGALINWVQLQNDAGPEDELLFSIVGWHAMTLPQKPKELVESRMDMLAVLLAIGIDSKKSIVFHQNDVLQHTELAWVLNCITPIGKLEIFSIYEQTSRLAASKNLTEDAEMDETGLNVGLFTYPVLMSSNLI</sequence>
<dbReference type="PANTHER" id="PTHR43766:SF1">
    <property type="entry name" value="TRYPTOPHAN--TRNA LIGASE, MITOCHONDRIAL"/>
    <property type="match status" value="1"/>
</dbReference>
<dbReference type="PANTHER" id="PTHR43766">
    <property type="entry name" value="TRYPTOPHAN--TRNA LIGASE, MITOCHONDRIAL"/>
    <property type="match status" value="1"/>
</dbReference>
<evidence type="ECO:0000256" key="3">
    <source>
        <dbReference type="ARBA" id="ARBA00022598"/>
    </source>
</evidence>
<dbReference type="OrthoDB" id="15808at2759"/>
<evidence type="ECO:0000256" key="5">
    <source>
        <dbReference type="ARBA" id="ARBA00022840"/>
    </source>
</evidence>
<dbReference type="SUPFAM" id="SSF52374">
    <property type="entry name" value="Nucleotidylyl transferase"/>
    <property type="match status" value="1"/>
</dbReference>
<evidence type="ECO:0000313" key="11">
    <source>
        <dbReference type="Proteomes" id="UP000297245"/>
    </source>
</evidence>
<keyword evidence="7 9" id="KW-0030">Aminoacyl-tRNA synthetase</keyword>
<dbReference type="InterPro" id="IPR014729">
    <property type="entry name" value="Rossmann-like_a/b/a_fold"/>
</dbReference>
<evidence type="ECO:0000256" key="2">
    <source>
        <dbReference type="ARBA" id="ARBA00013161"/>
    </source>
</evidence>
<protein>
    <recommendedName>
        <fullName evidence="2">tryptophan--tRNA ligase</fullName>
        <ecNumber evidence="2">6.1.1.2</ecNumber>
    </recommendedName>
    <alternativeName>
        <fullName evidence="8">Tryptophanyl-tRNA synthetase</fullName>
    </alternativeName>
</protein>
<dbReference type="AlphaFoldDB" id="A0A4S8L847"/>
<reference evidence="10 11" key="1">
    <citation type="journal article" date="2019" name="Nat. Ecol. Evol.">
        <title>Megaphylogeny resolves global patterns of mushroom evolution.</title>
        <authorList>
            <person name="Varga T."/>
            <person name="Krizsan K."/>
            <person name="Foldi C."/>
            <person name="Dima B."/>
            <person name="Sanchez-Garcia M."/>
            <person name="Sanchez-Ramirez S."/>
            <person name="Szollosi G.J."/>
            <person name="Szarkandi J.G."/>
            <person name="Papp V."/>
            <person name="Albert L."/>
            <person name="Andreopoulos W."/>
            <person name="Angelini C."/>
            <person name="Antonin V."/>
            <person name="Barry K.W."/>
            <person name="Bougher N.L."/>
            <person name="Buchanan P."/>
            <person name="Buyck B."/>
            <person name="Bense V."/>
            <person name="Catcheside P."/>
            <person name="Chovatia M."/>
            <person name="Cooper J."/>
            <person name="Damon W."/>
            <person name="Desjardin D."/>
            <person name="Finy P."/>
            <person name="Geml J."/>
            <person name="Haridas S."/>
            <person name="Hughes K."/>
            <person name="Justo A."/>
            <person name="Karasinski D."/>
            <person name="Kautmanova I."/>
            <person name="Kiss B."/>
            <person name="Kocsube S."/>
            <person name="Kotiranta H."/>
            <person name="LaButti K.M."/>
            <person name="Lechner B.E."/>
            <person name="Liimatainen K."/>
            <person name="Lipzen A."/>
            <person name="Lukacs Z."/>
            <person name="Mihaltcheva S."/>
            <person name="Morgado L.N."/>
            <person name="Niskanen T."/>
            <person name="Noordeloos M.E."/>
            <person name="Ohm R.A."/>
            <person name="Ortiz-Santana B."/>
            <person name="Ovrebo C."/>
            <person name="Racz N."/>
            <person name="Riley R."/>
            <person name="Savchenko A."/>
            <person name="Shiryaev A."/>
            <person name="Soop K."/>
            <person name="Spirin V."/>
            <person name="Szebenyi C."/>
            <person name="Tomsovsky M."/>
            <person name="Tulloss R.E."/>
            <person name="Uehling J."/>
            <person name="Grigoriev I.V."/>
            <person name="Vagvolgyi C."/>
            <person name="Papp T."/>
            <person name="Martin F.M."/>
            <person name="Miettinen O."/>
            <person name="Hibbett D.S."/>
            <person name="Nagy L.G."/>
        </authorList>
    </citation>
    <scope>NUCLEOTIDE SEQUENCE [LARGE SCALE GENOMIC DNA]</scope>
    <source>
        <strain evidence="10 11">CBS 962.96</strain>
    </source>
</reference>
<evidence type="ECO:0000313" key="10">
    <source>
        <dbReference type="EMBL" id="THU84877.1"/>
    </source>
</evidence>
<keyword evidence="11" id="KW-1185">Reference proteome</keyword>
<dbReference type="InterPro" id="IPR050203">
    <property type="entry name" value="Trp-tRNA_synthetase"/>
</dbReference>
<dbReference type="EMBL" id="ML179575">
    <property type="protein sequence ID" value="THU84877.1"/>
    <property type="molecule type" value="Genomic_DNA"/>
</dbReference>
<dbReference type="GO" id="GO:0005759">
    <property type="term" value="C:mitochondrial matrix"/>
    <property type="evidence" value="ECO:0007669"/>
    <property type="project" value="TreeGrafter"/>
</dbReference>
<dbReference type="GO" id="GO:0004830">
    <property type="term" value="F:tryptophan-tRNA ligase activity"/>
    <property type="evidence" value="ECO:0007669"/>
    <property type="project" value="UniProtKB-EC"/>
</dbReference>
<dbReference type="Pfam" id="PF00579">
    <property type="entry name" value="tRNA-synt_1b"/>
    <property type="match status" value="1"/>
</dbReference>